<evidence type="ECO:0000256" key="1">
    <source>
        <dbReference type="SAM" id="MobiDB-lite"/>
    </source>
</evidence>
<feature type="region of interest" description="Disordered" evidence="1">
    <location>
        <begin position="99"/>
        <end position="118"/>
    </location>
</feature>
<accession>A0ABZ1PIL8</accession>
<organism evidence="2 3">
    <name type="scientific">Micromonospora zamorensis</name>
    <dbReference type="NCBI Taxonomy" id="709883"/>
    <lineage>
        <taxon>Bacteria</taxon>
        <taxon>Bacillati</taxon>
        <taxon>Actinomycetota</taxon>
        <taxon>Actinomycetes</taxon>
        <taxon>Micromonosporales</taxon>
        <taxon>Micromonosporaceae</taxon>
        <taxon>Micromonospora</taxon>
    </lineage>
</organism>
<dbReference type="RefSeq" id="WP_328373679.1">
    <property type="nucleotide sequence ID" value="NZ_CP107941.1"/>
</dbReference>
<evidence type="ECO:0000313" key="2">
    <source>
        <dbReference type="EMBL" id="WUI83958.1"/>
    </source>
</evidence>
<keyword evidence="3" id="KW-1185">Reference proteome</keyword>
<dbReference type="Proteomes" id="UP001346877">
    <property type="component" value="Chromosome"/>
</dbReference>
<dbReference type="EMBL" id="CP107941">
    <property type="protein sequence ID" value="WUI83958.1"/>
    <property type="molecule type" value="Genomic_DNA"/>
</dbReference>
<evidence type="ECO:0000313" key="3">
    <source>
        <dbReference type="Proteomes" id="UP001346877"/>
    </source>
</evidence>
<proteinExistence type="predicted"/>
<name>A0ABZ1PIL8_9ACTN</name>
<protein>
    <submittedName>
        <fullName evidence="2">Uncharacterized protein</fullName>
    </submittedName>
</protein>
<feature type="compositionally biased region" description="Low complexity" evidence="1">
    <location>
        <begin position="99"/>
        <end position="108"/>
    </location>
</feature>
<sequence>MAHSTSSPLDRWLPSSATGRPDCYSTANDRRDRPGRTGVPGVHRLRVVLLALVVFASTGAGGHGPPWTRLVVVATAVAVPAAIAVQYGWSSVRTLLGLPSRPRLRGGSVSAPNPAQPE</sequence>
<gene>
    <name evidence="2" type="ORF">OG375_06470</name>
</gene>
<feature type="region of interest" description="Disordered" evidence="1">
    <location>
        <begin position="1"/>
        <end position="39"/>
    </location>
</feature>
<reference evidence="2 3" key="1">
    <citation type="submission" date="2022-10" db="EMBL/GenBank/DDBJ databases">
        <title>The complete genomes of actinobacterial strains from the NBC collection.</title>
        <authorList>
            <person name="Joergensen T.S."/>
            <person name="Alvarez Arevalo M."/>
            <person name="Sterndorff E.B."/>
            <person name="Faurdal D."/>
            <person name="Vuksanovic O."/>
            <person name="Mourched A.-S."/>
            <person name="Charusanti P."/>
            <person name="Shaw S."/>
            <person name="Blin K."/>
            <person name="Weber T."/>
        </authorList>
    </citation>
    <scope>NUCLEOTIDE SEQUENCE [LARGE SCALE GENOMIC DNA]</scope>
    <source>
        <strain evidence="2 3">NBC_00396</strain>
    </source>
</reference>